<proteinExistence type="predicted"/>
<sequence length="148" mass="17452">MEIVIRSLQFDNCLRYETRQKKEAWLIPFNKLEDFIVSQDIYRNGPIFFSVNSNHEDDFTYYLPINAPFELLEETGFSFQDSFRLKKALFLRQAVGVVDVNAAVQKLKDYADFNKIELEDTYFFVVHELYDDYIVDLFCSILEAGGQE</sequence>
<dbReference type="AlphaFoldDB" id="A0A921KED1"/>
<evidence type="ECO:0000313" key="1">
    <source>
        <dbReference type="EMBL" id="HJF31859.1"/>
    </source>
</evidence>
<dbReference type="Proteomes" id="UP000698173">
    <property type="component" value="Unassembled WGS sequence"/>
</dbReference>
<comment type="caution">
    <text evidence="1">The sequence shown here is derived from an EMBL/GenBank/DDBJ whole genome shotgun (WGS) entry which is preliminary data.</text>
</comment>
<reference evidence="1" key="2">
    <citation type="submission" date="2021-09" db="EMBL/GenBank/DDBJ databases">
        <authorList>
            <person name="Gilroy R."/>
        </authorList>
    </citation>
    <scope>NUCLEOTIDE SEQUENCE</scope>
    <source>
        <strain evidence="1">CHK171-7178</strain>
    </source>
</reference>
<evidence type="ECO:0000313" key="2">
    <source>
        <dbReference type="Proteomes" id="UP000698173"/>
    </source>
</evidence>
<name>A0A921KED1_SPOPS</name>
<organism evidence="1 2">
    <name type="scientific">Sporosarcina psychrophila</name>
    <name type="common">Bacillus psychrophilus</name>
    <dbReference type="NCBI Taxonomy" id="1476"/>
    <lineage>
        <taxon>Bacteria</taxon>
        <taxon>Bacillati</taxon>
        <taxon>Bacillota</taxon>
        <taxon>Bacilli</taxon>
        <taxon>Bacillales</taxon>
        <taxon>Caryophanaceae</taxon>
        <taxon>Sporosarcina</taxon>
    </lineage>
</organism>
<gene>
    <name evidence="1" type="ORF">K8V56_08770</name>
</gene>
<dbReference type="EMBL" id="DYWT01000141">
    <property type="protein sequence ID" value="HJF31859.1"/>
    <property type="molecule type" value="Genomic_DNA"/>
</dbReference>
<protein>
    <submittedName>
        <fullName evidence="1">Uncharacterized protein</fullName>
    </submittedName>
</protein>
<accession>A0A921KED1</accession>
<reference evidence="1" key="1">
    <citation type="journal article" date="2021" name="PeerJ">
        <title>Extensive microbial diversity within the chicken gut microbiome revealed by metagenomics and culture.</title>
        <authorList>
            <person name="Gilroy R."/>
            <person name="Ravi A."/>
            <person name="Getino M."/>
            <person name="Pursley I."/>
            <person name="Horton D.L."/>
            <person name="Alikhan N.F."/>
            <person name="Baker D."/>
            <person name="Gharbi K."/>
            <person name="Hall N."/>
            <person name="Watson M."/>
            <person name="Adriaenssens E.M."/>
            <person name="Foster-Nyarko E."/>
            <person name="Jarju S."/>
            <person name="Secka A."/>
            <person name="Antonio M."/>
            <person name="Oren A."/>
            <person name="Chaudhuri R.R."/>
            <person name="La Ragione R."/>
            <person name="Hildebrand F."/>
            <person name="Pallen M.J."/>
        </authorList>
    </citation>
    <scope>NUCLEOTIDE SEQUENCE</scope>
    <source>
        <strain evidence="1">CHK171-7178</strain>
    </source>
</reference>